<protein>
    <submittedName>
        <fullName evidence="2">Uncharacterized protein</fullName>
    </submittedName>
</protein>
<proteinExistence type="predicted"/>
<dbReference type="Proteomes" id="UP000034350">
    <property type="component" value="Unassembled WGS sequence"/>
</dbReference>
<feature type="signal peptide" evidence="1">
    <location>
        <begin position="1"/>
        <end position="18"/>
    </location>
</feature>
<dbReference type="VEuPathDB" id="MicrosporidiaDB:G9O61_00g007120"/>
<evidence type="ECO:0000313" key="2">
    <source>
        <dbReference type="EMBL" id="KKO76331.1"/>
    </source>
</evidence>
<keyword evidence="3" id="KW-1185">Reference proteome</keyword>
<accession>A0A0F9WG52</accession>
<keyword evidence="1" id="KW-0732">Signal</keyword>
<sequence>MKIFALLIVDVLGLKLQAAFYSNQIFEYYNLFDLDLNEGLENSAMASLINCLEKKNLIAKEEPYWCPHGHGYTSEGFDMKERLINHAHEIEKFEIKKPVTELIFLVNDRLIRKNDLLILRMIFRITKCKGDNWECIKGLDEKIEKYRGCESWNSPDCFENPETTRKYLILFRAYWNILKDYENQSILAITKKAICLFVKDNKLISEADLRKFLNQDDELIFECDEKIKEALYKDYNFSCDEILFSGKFVGFLRYLH</sequence>
<dbReference type="GeneID" id="36320498"/>
<dbReference type="VEuPathDB" id="MicrosporidiaDB:AAJ76_400076563"/>
<name>A0A0F9WG52_9MICR</name>
<feature type="chain" id="PRO_5002529568" evidence="1">
    <location>
        <begin position="19"/>
        <end position="256"/>
    </location>
</feature>
<dbReference type="VEuPathDB" id="MicrosporidiaDB:NCER_102596"/>
<dbReference type="EMBL" id="JPQZ01000004">
    <property type="protein sequence ID" value="KKO76331.1"/>
    <property type="molecule type" value="Genomic_DNA"/>
</dbReference>
<evidence type="ECO:0000313" key="3">
    <source>
        <dbReference type="Proteomes" id="UP000034350"/>
    </source>
</evidence>
<evidence type="ECO:0000256" key="1">
    <source>
        <dbReference type="SAM" id="SignalP"/>
    </source>
</evidence>
<dbReference type="RefSeq" id="XP_024332073.1">
    <property type="nucleotide sequence ID" value="XM_024475552.1"/>
</dbReference>
<gene>
    <name evidence="2" type="ORF">AAJ76_400076563</name>
</gene>
<reference evidence="2 3" key="1">
    <citation type="journal article" date="2015" name="Environ. Microbiol.">
        <title>Genome analyses suggest the presence of polyploidy and recent human-driven expansions in eight global populations of the honeybee pathogen Nosema ceranae.</title>
        <authorList>
            <person name="Pelin A."/>
            <person name="Selman M."/>
            <person name="Aris-Brosou S."/>
            <person name="Farinelli L."/>
            <person name="Corradi N."/>
        </authorList>
    </citation>
    <scope>NUCLEOTIDE SEQUENCE [LARGE SCALE GENOMIC DNA]</scope>
    <source>
        <strain evidence="2 3">PA08 1199</strain>
    </source>
</reference>
<organism evidence="2 3">
    <name type="scientific">Vairimorpha ceranae</name>
    <dbReference type="NCBI Taxonomy" id="40302"/>
    <lineage>
        <taxon>Eukaryota</taxon>
        <taxon>Fungi</taxon>
        <taxon>Fungi incertae sedis</taxon>
        <taxon>Microsporidia</taxon>
        <taxon>Nosematidae</taxon>
        <taxon>Vairimorpha</taxon>
    </lineage>
</organism>
<comment type="caution">
    <text evidence="2">The sequence shown here is derived from an EMBL/GenBank/DDBJ whole genome shotgun (WGS) entry which is preliminary data.</text>
</comment>
<dbReference type="AlphaFoldDB" id="A0A0F9WG52"/>